<dbReference type="EC" id="2.3.1.-" evidence="4"/>
<dbReference type="Proteomes" id="UP000374630">
    <property type="component" value="Unassembled WGS sequence"/>
</dbReference>
<evidence type="ECO:0000313" key="7">
    <source>
        <dbReference type="Proteomes" id="UP000345527"/>
    </source>
</evidence>
<evidence type="ECO:0000256" key="4">
    <source>
        <dbReference type="RuleBase" id="RU365031"/>
    </source>
</evidence>
<dbReference type="InterPro" id="IPR003679">
    <property type="entry name" value="Amioglycoside_AcTrfase"/>
</dbReference>
<dbReference type="Pfam" id="PF02522">
    <property type="entry name" value="Antibiotic_NAT"/>
    <property type="match status" value="1"/>
</dbReference>
<evidence type="ECO:0000256" key="3">
    <source>
        <dbReference type="ARBA" id="ARBA00023315"/>
    </source>
</evidence>
<name>A0A5J5E588_9BIFI</name>
<comment type="catalytic activity">
    <reaction evidence="4">
        <text>a 2-deoxystreptamine antibiotic + acetyl-CoA = an N(3)-acetyl-2-deoxystreptamine antibiotic + CoA + H(+)</text>
        <dbReference type="Rhea" id="RHEA:12665"/>
        <dbReference type="ChEBI" id="CHEBI:15378"/>
        <dbReference type="ChEBI" id="CHEBI:57287"/>
        <dbReference type="ChEBI" id="CHEBI:57288"/>
        <dbReference type="ChEBI" id="CHEBI:57921"/>
        <dbReference type="ChEBI" id="CHEBI:77452"/>
        <dbReference type="EC" id="2.3.1.81"/>
    </reaction>
</comment>
<dbReference type="GO" id="GO:0046677">
    <property type="term" value="P:response to antibiotic"/>
    <property type="evidence" value="ECO:0007669"/>
    <property type="project" value="UniProtKB-KW"/>
</dbReference>
<evidence type="ECO:0000313" key="5">
    <source>
        <dbReference type="EMBL" id="KAA8822616.1"/>
    </source>
</evidence>
<gene>
    <name evidence="6" type="ORF">EM848_02900</name>
    <name evidence="5" type="ORF">EMO90_01135</name>
</gene>
<evidence type="ECO:0000256" key="1">
    <source>
        <dbReference type="ARBA" id="ARBA00006383"/>
    </source>
</evidence>
<dbReference type="InterPro" id="IPR028345">
    <property type="entry name" value="Antibiotic_NAT-like"/>
</dbReference>
<comment type="similarity">
    <text evidence="1 4">Belongs to the antibiotic N-acetyltransferase family.</text>
</comment>
<dbReference type="EMBL" id="RZOA01000004">
    <property type="protein sequence ID" value="KAA8824099.1"/>
    <property type="molecule type" value="Genomic_DNA"/>
</dbReference>
<keyword evidence="3 4" id="KW-0012">Acyltransferase</keyword>
<evidence type="ECO:0000256" key="2">
    <source>
        <dbReference type="ARBA" id="ARBA00022679"/>
    </source>
</evidence>
<evidence type="ECO:0000313" key="6">
    <source>
        <dbReference type="EMBL" id="KAA8824099.1"/>
    </source>
</evidence>
<reference evidence="7 8" key="1">
    <citation type="journal article" date="2019" name="Syst. Appl. Microbiol.">
        <title>Characterization of Bifidobacterium species in feaces of the Egyptian fruit bat: Description of B. vespertilionis sp. nov. and B. rousetti sp. nov.</title>
        <authorList>
            <person name="Modesto M."/>
            <person name="Satti M."/>
            <person name="Watanabe K."/>
            <person name="Puglisi E."/>
            <person name="Morelli L."/>
            <person name="Huang C.-H."/>
            <person name="Liou J.-S."/>
            <person name="Miyashita M."/>
            <person name="Tamura T."/>
            <person name="Saito S."/>
            <person name="Mori K."/>
            <person name="Huang L."/>
            <person name="Sciavilla P."/>
            <person name="Sandri C."/>
            <person name="Spiezio C."/>
            <person name="Vitali F."/>
            <person name="Cavalieri D."/>
            <person name="Perpetuini G."/>
            <person name="Tofalo R."/>
            <person name="Bonetti A."/>
            <person name="Arita M."/>
            <person name="Mattarelli P."/>
        </authorList>
    </citation>
    <scope>NUCLEOTIDE SEQUENCE [LARGE SCALE GENOMIC DNA]</scope>
    <source>
        <strain evidence="5 8">RST16</strain>
        <strain evidence="6 7">RST8</strain>
    </source>
</reference>
<protein>
    <recommendedName>
        <fullName evidence="4">Aminoglycoside N(3)-acetyltransferase</fullName>
        <ecNumber evidence="4">2.3.1.-</ecNumber>
    </recommendedName>
</protein>
<dbReference type="OrthoDB" id="7330654at2"/>
<dbReference type="Proteomes" id="UP000345527">
    <property type="component" value="Unassembled WGS sequence"/>
</dbReference>
<keyword evidence="8" id="KW-1185">Reference proteome</keyword>
<proteinExistence type="inferred from homology"/>
<organism evidence="6 7">
    <name type="scientific">Bifidobacterium vespertilionis</name>
    <dbReference type="NCBI Taxonomy" id="2562524"/>
    <lineage>
        <taxon>Bacteria</taxon>
        <taxon>Bacillati</taxon>
        <taxon>Actinomycetota</taxon>
        <taxon>Actinomycetes</taxon>
        <taxon>Bifidobacteriales</taxon>
        <taxon>Bifidobacteriaceae</taxon>
        <taxon>Bifidobacterium</taxon>
    </lineage>
</organism>
<dbReference type="GO" id="GO:0046353">
    <property type="term" value="F:aminoglycoside 3-N-acetyltransferase activity"/>
    <property type="evidence" value="ECO:0007669"/>
    <property type="project" value="UniProtKB-EC"/>
</dbReference>
<dbReference type="PANTHER" id="PTHR11104:SF0">
    <property type="entry name" value="SPBETA PROPHAGE-DERIVED AMINOGLYCOSIDE N(3')-ACETYLTRANSFERASE-LIKE PROTEIN YOKD"/>
    <property type="match status" value="1"/>
</dbReference>
<dbReference type="RefSeq" id="WP_150353505.1">
    <property type="nucleotide sequence ID" value="NZ_RZNZ01000001.1"/>
</dbReference>
<evidence type="ECO:0000313" key="8">
    <source>
        <dbReference type="Proteomes" id="UP000374630"/>
    </source>
</evidence>
<keyword evidence="2 4" id="KW-0808">Transferase</keyword>
<dbReference type="EMBL" id="RZNZ01000001">
    <property type="protein sequence ID" value="KAA8822616.1"/>
    <property type="molecule type" value="Genomic_DNA"/>
</dbReference>
<sequence>MTWHDRTITTVTTGSQLRGALVDVGLKATDSCLVHVSLSAFGFIPGGTQTVVGALKDVLRDGDIMMPAQTADITDPAYWCAPPVEPSLVSLVHDALPAYDPETTPVTGIGLTPEYFRTLPGTLRSGHPVCSMSAWGKHASQLTDCHRNGDYDMPFGEGSPLARLYDLDGTVVFLGTGFGTCTALHYAESTIGRSHIRETAPVRRADGSGVEWVDFDDIELEPYDDFETFGARFLEEHANAVRSVELNGGVIRAFPMRTLVDAARVYWRDKDAKRN</sequence>
<dbReference type="AlphaFoldDB" id="A0A5J5E588"/>
<keyword evidence="4" id="KW-0046">Antibiotic resistance</keyword>
<accession>A0A5J5E588</accession>
<comment type="caution">
    <text evidence="6">The sequence shown here is derived from an EMBL/GenBank/DDBJ whole genome shotgun (WGS) entry which is preliminary data.</text>
</comment>
<dbReference type="SUPFAM" id="SSF110710">
    <property type="entry name" value="TTHA0583/YokD-like"/>
    <property type="match status" value="1"/>
</dbReference>
<dbReference type="PANTHER" id="PTHR11104">
    <property type="entry name" value="AMINOGLYCOSIDE N3-ACETYLTRANSFERASE"/>
    <property type="match status" value="1"/>
</dbReference>